<evidence type="ECO:0008006" key="4">
    <source>
        <dbReference type="Google" id="ProtNLM"/>
    </source>
</evidence>
<comment type="caution">
    <text evidence="2">The sequence shown here is derived from an EMBL/GenBank/DDBJ whole genome shotgun (WGS) entry which is preliminary data.</text>
</comment>
<feature type="transmembrane region" description="Helical" evidence="1">
    <location>
        <begin position="21"/>
        <end position="39"/>
    </location>
</feature>
<evidence type="ECO:0000313" key="3">
    <source>
        <dbReference type="Proteomes" id="UP000176608"/>
    </source>
</evidence>
<dbReference type="PANTHER" id="PTHR35792:SF1">
    <property type="entry name" value="SLL0268 PROTEIN"/>
    <property type="match status" value="1"/>
</dbReference>
<gene>
    <name evidence="2" type="ORF">A2886_01640</name>
</gene>
<evidence type="ECO:0000256" key="1">
    <source>
        <dbReference type="SAM" id="Phobius"/>
    </source>
</evidence>
<organism evidence="2 3">
    <name type="scientific">candidate division WWE3 bacterium RIFCSPHIGHO2_01_FULL_42_13</name>
    <dbReference type="NCBI Taxonomy" id="1802617"/>
    <lineage>
        <taxon>Bacteria</taxon>
        <taxon>Katanobacteria</taxon>
    </lineage>
</organism>
<dbReference type="InterPro" id="IPR024623">
    <property type="entry name" value="YtxH"/>
</dbReference>
<dbReference type="Proteomes" id="UP000176608">
    <property type="component" value="Unassembled WGS sequence"/>
</dbReference>
<dbReference type="AlphaFoldDB" id="A0A1F4UT12"/>
<dbReference type="STRING" id="1802617.A2886_01640"/>
<keyword evidence="1" id="KW-1133">Transmembrane helix</keyword>
<proteinExistence type="predicted"/>
<dbReference type="InterPro" id="IPR052928">
    <property type="entry name" value="Desiccation-related_membrane"/>
</dbReference>
<dbReference type="Pfam" id="PF12732">
    <property type="entry name" value="YtxH"/>
    <property type="match status" value="1"/>
</dbReference>
<protein>
    <recommendedName>
        <fullName evidence="4">Gas vesicle protein</fullName>
    </recommendedName>
</protein>
<reference evidence="2 3" key="1">
    <citation type="journal article" date="2016" name="Nat. Commun.">
        <title>Thousands of microbial genomes shed light on interconnected biogeochemical processes in an aquifer system.</title>
        <authorList>
            <person name="Anantharaman K."/>
            <person name="Brown C.T."/>
            <person name="Hug L.A."/>
            <person name="Sharon I."/>
            <person name="Castelle C.J."/>
            <person name="Probst A.J."/>
            <person name="Thomas B.C."/>
            <person name="Singh A."/>
            <person name="Wilkins M.J."/>
            <person name="Karaoz U."/>
            <person name="Brodie E.L."/>
            <person name="Williams K.H."/>
            <person name="Hubbard S.S."/>
            <person name="Banfield J.F."/>
        </authorList>
    </citation>
    <scope>NUCLEOTIDE SEQUENCE [LARGE SCALE GENOMIC DNA]</scope>
</reference>
<name>A0A1F4UT12_UNCKA</name>
<accession>A0A1F4UT12</accession>
<keyword evidence="1" id="KW-0812">Transmembrane</keyword>
<dbReference type="EMBL" id="MEVA01000001">
    <property type="protein sequence ID" value="OGC47940.1"/>
    <property type="molecule type" value="Genomic_DNA"/>
</dbReference>
<keyword evidence="1" id="KW-0472">Membrane</keyword>
<evidence type="ECO:0000313" key="2">
    <source>
        <dbReference type="EMBL" id="OGC47940.1"/>
    </source>
</evidence>
<dbReference type="PANTHER" id="PTHR35792">
    <property type="entry name" value="GENERAL STRESS PROTEIN"/>
    <property type="match status" value="1"/>
</dbReference>
<sequence>MPHNHYCEHCNHSKSGGFTNGLLIGALVGAALGLLYAPATGDKTRKKVKKAAAELSERGQKAWEDVSDLAEDAGSAAEPLLKELEKNVAPVLRKARASGRHVQNEVMERIERLIDEASGN</sequence>